<dbReference type="Pfam" id="PF06470">
    <property type="entry name" value="SMC_hinge"/>
    <property type="match status" value="1"/>
</dbReference>
<feature type="coiled-coil region" evidence="11">
    <location>
        <begin position="737"/>
        <end position="785"/>
    </location>
</feature>
<dbReference type="OrthoDB" id="5575062at2759"/>
<keyword evidence="5" id="KW-0132">Cell division</keyword>
<feature type="coiled-coil region" evidence="11">
    <location>
        <begin position="1016"/>
        <end position="1043"/>
    </location>
</feature>
<evidence type="ECO:0000256" key="8">
    <source>
        <dbReference type="ARBA" id="ARBA00023242"/>
    </source>
</evidence>
<dbReference type="GO" id="GO:0007059">
    <property type="term" value="P:chromosome segregation"/>
    <property type="evidence" value="ECO:0007669"/>
    <property type="project" value="UniProtKB-ARBA"/>
</dbReference>
<dbReference type="Gene3D" id="1.20.1060.20">
    <property type="match status" value="1"/>
</dbReference>
<feature type="domain" description="SMC hinge" evidence="12">
    <location>
        <begin position="521"/>
        <end position="639"/>
    </location>
</feature>
<gene>
    <name evidence="13" type="ORF">SAMEA4029010_CIC11G00000001416</name>
</gene>
<keyword evidence="6" id="KW-0498">Mitosis</keyword>
<evidence type="ECO:0000256" key="6">
    <source>
        <dbReference type="ARBA" id="ARBA00022776"/>
    </source>
</evidence>
<evidence type="ECO:0000256" key="3">
    <source>
        <dbReference type="ARBA" id="ARBA00005597"/>
    </source>
</evidence>
<evidence type="ECO:0000256" key="11">
    <source>
        <dbReference type="SAM" id="Coils"/>
    </source>
</evidence>
<dbReference type="InterPro" id="IPR036277">
    <property type="entry name" value="SMC_hinge_sf"/>
</dbReference>
<keyword evidence="4" id="KW-0158">Chromosome</keyword>
<evidence type="ECO:0000256" key="9">
    <source>
        <dbReference type="ARBA" id="ARBA00023306"/>
    </source>
</evidence>
<dbReference type="CDD" id="cd03275">
    <property type="entry name" value="ABC_SMC1_euk"/>
    <property type="match status" value="2"/>
</dbReference>
<dbReference type="InterPro" id="IPR028468">
    <property type="entry name" value="Smc1_ABC"/>
</dbReference>
<dbReference type="InterPro" id="IPR024704">
    <property type="entry name" value="SMC"/>
</dbReference>
<dbReference type="Proteomes" id="UP000182334">
    <property type="component" value="Chromosome III"/>
</dbReference>
<keyword evidence="9" id="KW-0131">Cell cycle</keyword>
<dbReference type="GO" id="GO:0016887">
    <property type="term" value="F:ATP hydrolysis activity"/>
    <property type="evidence" value="ECO:0007669"/>
    <property type="project" value="InterPro"/>
</dbReference>
<dbReference type="InterPro" id="IPR010935">
    <property type="entry name" value="SMC_hinge"/>
</dbReference>
<keyword evidence="7 11" id="KW-0175">Coiled coil</keyword>
<dbReference type="SMART" id="SM00968">
    <property type="entry name" value="SMC_hinge"/>
    <property type="match status" value="1"/>
</dbReference>
<reference evidence="13 14" key="1">
    <citation type="submission" date="2016-10" db="EMBL/GenBank/DDBJ databases">
        <authorList>
            <person name="de Groot N.N."/>
        </authorList>
    </citation>
    <scope>NUCLEOTIDE SEQUENCE [LARGE SCALE GENOMIC DNA]</scope>
    <source>
        <strain evidence="13 14">CBS 141442</strain>
    </source>
</reference>
<evidence type="ECO:0000256" key="5">
    <source>
        <dbReference type="ARBA" id="ARBA00022618"/>
    </source>
</evidence>
<dbReference type="GO" id="GO:0007062">
    <property type="term" value="P:sister chromatid cohesion"/>
    <property type="evidence" value="ECO:0007669"/>
    <property type="project" value="InterPro"/>
</dbReference>
<dbReference type="SUPFAM" id="SSF75553">
    <property type="entry name" value="Smc hinge domain"/>
    <property type="match status" value="1"/>
</dbReference>
<feature type="coiled-coil region" evidence="11">
    <location>
        <begin position="251"/>
        <end position="285"/>
    </location>
</feature>
<accession>A0A1L0D454</accession>
<organism evidence="13 14">
    <name type="scientific">Sungouiella intermedia</name>
    <dbReference type="NCBI Taxonomy" id="45354"/>
    <lineage>
        <taxon>Eukaryota</taxon>
        <taxon>Fungi</taxon>
        <taxon>Dikarya</taxon>
        <taxon>Ascomycota</taxon>
        <taxon>Saccharomycotina</taxon>
        <taxon>Pichiomycetes</taxon>
        <taxon>Metschnikowiaceae</taxon>
        <taxon>Sungouiella</taxon>
    </lineage>
</organism>
<dbReference type="EMBL" id="LT635758">
    <property type="protein sequence ID" value="SGZ51276.1"/>
    <property type="molecule type" value="Genomic_DNA"/>
</dbReference>
<proteinExistence type="inferred from homology"/>
<name>A0A1L0D454_9ASCO</name>
<dbReference type="InterPro" id="IPR027417">
    <property type="entry name" value="P-loop_NTPase"/>
</dbReference>
<evidence type="ECO:0000313" key="13">
    <source>
        <dbReference type="EMBL" id="SGZ51276.1"/>
    </source>
</evidence>
<dbReference type="GO" id="GO:0005524">
    <property type="term" value="F:ATP binding"/>
    <property type="evidence" value="ECO:0007669"/>
    <property type="project" value="InterPro"/>
</dbReference>
<comment type="similarity">
    <text evidence="3">Belongs to the SMC family. SMC1 subfamily.</text>
</comment>
<dbReference type="PANTHER" id="PTHR18937:SF12">
    <property type="entry name" value="STRUCTURAL MAINTENANCE OF CHROMOSOMES PROTEIN"/>
    <property type="match status" value="1"/>
</dbReference>
<dbReference type="PANTHER" id="PTHR18937">
    <property type="entry name" value="STRUCTURAL MAINTENANCE OF CHROMOSOMES SMC FAMILY MEMBER"/>
    <property type="match status" value="1"/>
</dbReference>
<sequence length="1233" mass="140497">MGRLIGLELHNFKSYRGTAKLGFGDSAFTSIIGPNGAGKSNMMDAISFVLGVQSSQLRSQNLKDLIYRGRLASGESDSSAKDPTSAHVLAMYEKDNGEVMNLKRIITSAGTSEYKINDRAVTALQYTMALKKESILVKARNFLVFQGDIENIASQSARDLATSIETISGSAEYVSEYNELLEEQEKAHEMSAKVFSRKRNLNFESKQYKEQMKERELFELKLNQKNDLGKTLHLFRIFHNEKRHFQLLGDARRISNEITSAKQKLSQYEIEYTALTADLAEKTLEAKKIDTSIADLRSKSERSKRSLIPIIAKQRTYENKIALTEKKIVDLQADVKNQQQQEEQFRTQLAEVQQRKADFEEKVRIMNEKIKLSPEDIKDYEILRQQFLANSGSQYEEKLAMLTGDKDGFLSSLRNFNSQKEHALLKISDLEADVTLNLNPKLADVNSKLDEVVQQKETKTIAKEALLARKEEVNYIELDLNADLRATLIRLDELSSEQSESKKHKKLRENVSMLRNLLKDGSIKGMMCELVRSSQQKYETALLTVLGRNYDAVVVESTAVAYKCIEILKERRAGTVTFIPLDSVVNEQVNLNYLRTISESARPSIDIVKFDDPSIERAVRFAVGDSIVVDSLDVARELKWGSLRPLDNKLVALDGSVIHKSGIMTGGNLNVKSTRRWSKEEWNDLNLKKEELTRKLERTKADKPSAIDINVLTEEISVLNDEIPLHKSTQSSIQRQIDERNREIAFHQNTIAELNKLITEKSESVEAIEKEIALLEELIEILQRKVYSDFCAAHNLDSIRDYEYTHGSAIRVRARERAELNKAISFCQNQLLFHSERIEETHNRILKLQADLPTFKEQAMTIEATMKKMNDDIRVQETDLASISQTKVNLETGVDVKMKLTKIKETEMKEIETNLKGLRKELMNCEELVLRVDSERLNMFKNCKIENVDLPLEEGFLDSISLGSEHEDVSKAAYLIHVDYGMLDPKFQDHYSIRTEAEIKVGIENVEKDLQKLTPNAKAMERLREVDQKLKEFDREFTKARQTEKKTMDRFSQVKLRRTELFMQAYNHISGKIDGIYKELTKSAASPTGGSAYLTLEDEDEPYLAGIKYHAMPPMKRFRDMDLLSGGEKTMAALALLFAIHSYQPSPFFVLDEIDAALDNKNVTKIAHYIKKCAGPGFQFILISLKSKLFEHSDALVGIYREQRENSSKTVSLDLRNYPEEAQDVSQPAIASA</sequence>
<dbReference type="GO" id="GO:0003677">
    <property type="term" value="F:DNA binding"/>
    <property type="evidence" value="ECO:0007669"/>
    <property type="project" value="TreeGrafter"/>
</dbReference>
<dbReference type="STRING" id="45354.A0A1L0D454"/>
<evidence type="ECO:0000256" key="1">
    <source>
        <dbReference type="ARBA" id="ARBA00004123"/>
    </source>
</evidence>
<dbReference type="Pfam" id="PF02463">
    <property type="entry name" value="SMC_N"/>
    <property type="match status" value="1"/>
</dbReference>
<dbReference type="AlphaFoldDB" id="A0A1L0D454"/>
<dbReference type="GO" id="GO:0005634">
    <property type="term" value="C:nucleus"/>
    <property type="evidence" value="ECO:0007669"/>
    <property type="project" value="UniProtKB-SubCell"/>
</dbReference>
<keyword evidence="14" id="KW-1185">Reference proteome</keyword>
<feature type="coiled-coil region" evidence="11">
    <location>
        <begin position="901"/>
        <end position="928"/>
    </location>
</feature>
<evidence type="ECO:0000256" key="2">
    <source>
        <dbReference type="ARBA" id="ARBA00004286"/>
    </source>
</evidence>
<evidence type="ECO:0000256" key="4">
    <source>
        <dbReference type="ARBA" id="ARBA00022454"/>
    </source>
</evidence>
<dbReference type="GO" id="GO:0051301">
    <property type="term" value="P:cell division"/>
    <property type="evidence" value="ECO:0007669"/>
    <property type="project" value="UniProtKB-KW"/>
</dbReference>
<evidence type="ECO:0000313" key="14">
    <source>
        <dbReference type="Proteomes" id="UP000182334"/>
    </source>
</evidence>
<dbReference type="Gene3D" id="3.40.50.300">
    <property type="entry name" value="P-loop containing nucleotide triphosphate hydrolases"/>
    <property type="match status" value="2"/>
</dbReference>
<dbReference type="InterPro" id="IPR003395">
    <property type="entry name" value="RecF/RecN/SMC_N"/>
</dbReference>
<dbReference type="SUPFAM" id="SSF52540">
    <property type="entry name" value="P-loop containing nucleoside triphosphate hydrolases"/>
    <property type="match status" value="1"/>
</dbReference>
<evidence type="ECO:0000256" key="7">
    <source>
        <dbReference type="ARBA" id="ARBA00023054"/>
    </source>
</evidence>
<protein>
    <recommendedName>
        <fullName evidence="10">Structural maintenance of chromosomes protein</fullName>
    </recommendedName>
</protein>
<dbReference type="PIRSF" id="PIRSF005719">
    <property type="entry name" value="SMC"/>
    <property type="match status" value="1"/>
</dbReference>
<dbReference type="GO" id="GO:0008278">
    <property type="term" value="C:cohesin complex"/>
    <property type="evidence" value="ECO:0007669"/>
    <property type="project" value="InterPro"/>
</dbReference>
<evidence type="ECO:0000259" key="12">
    <source>
        <dbReference type="SMART" id="SM00968"/>
    </source>
</evidence>
<comment type="subcellular location">
    <subcellularLocation>
        <location evidence="2">Chromosome</location>
    </subcellularLocation>
    <subcellularLocation>
        <location evidence="1 10">Nucleus</location>
    </subcellularLocation>
</comment>
<keyword evidence="8 10" id="KW-0539">Nucleus</keyword>
<feature type="coiled-coil region" evidence="11">
    <location>
        <begin position="314"/>
        <end position="369"/>
    </location>
</feature>
<dbReference type="Gene3D" id="3.30.70.1620">
    <property type="match status" value="1"/>
</dbReference>
<evidence type="ECO:0000256" key="10">
    <source>
        <dbReference type="PIRNR" id="PIRNR005719"/>
    </source>
</evidence>